<dbReference type="Gene3D" id="1.25.40.10">
    <property type="entry name" value="Tetratricopeptide repeat domain"/>
    <property type="match status" value="3"/>
</dbReference>
<keyword evidence="2" id="KW-0677">Repeat</keyword>
<protein>
    <recommendedName>
        <fullName evidence="5">FAS1 domain-containing protein</fullName>
    </recommendedName>
</protein>
<dbReference type="InterPro" id="IPR046960">
    <property type="entry name" value="PPR_At4g14850-like_plant"/>
</dbReference>
<dbReference type="EMBL" id="JANQDX010000009">
    <property type="protein sequence ID" value="KAL0919620.1"/>
    <property type="molecule type" value="Genomic_DNA"/>
</dbReference>
<proteinExistence type="inferred from homology"/>
<comment type="caution">
    <text evidence="6">The sequence shown here is derived from an EMBL/GenBank/DDBJ whole genome shotgun (WGS) entry which is preliminary data.</text>
</comment>
<dbReference type="Pfam" id="PF20431">
    <property type="entry name" value="E_motif"/>
    <property type="match status" value="1"/>
</dbReference>
<dbReference type="InterPro" id="IPR002885">
    <property type="entry name" value="PPR_rpt"/>
</dbReference>
<evidence type="ECO:0000256" key="2">
    <source>
        <dbReference type="ARBA" id="ARBA00022737"/>
    </source>
</evidence>
<feature type="repeat" description="PPR" evidence="3">
    <location>
        <begin position="298"/>
        <end position="332"/>
    </location>
</feature>
<dbReference type="SMART" id="SM00554">
    <property type="entry name" value="FAS1"/>
    <property type="match status" value="1"/>
</dbReference>
<evidence type="ECO:0000313" key="7">
    <source>
        <dbReference type="Proteomes" id="UP001552299"/>
    </source>
</evidence>
<dbReference type="FunFam" id="2.30.180.10:FF:000013">
    <property type="entry name" value="Fasciclin-like arabinogalactan protein 4"/>
    <property type="match status" value="1"/>
</dbReference>
<dbReference type="InterPro" id="IPR036378">
    <property type="entry name" value="FAS1_dom_sf"/>
</dbReference>
<evidence type="ECO:0000256" key="3">
    <source>
        <dbReference type="PROSITE-ProRule" id="PRU00708"/>
    </source>
</evidence>
<reference evidence="6 7" key="1">
    <citation type="journal article" date="2024" name="Plant Biotechnol. J.">
        <title>Dendrobium thyrsiflorum genome and its molecular insights into genes involved in important horticultural traits.</title>
        <authorList>
            <person name="Chen B."/>
            <person name="Wang J.Y."/>
            <person name="Zheng P.J."/>
            <person name="Li K.L."/>
            <person name="Liang Y.M."/>
            <person name="Chen X.F."/>
            <person name="Zhang C."/>
            <person name="Zhao X."/>
            <person name="He X."/>
            <person name="Zhang G.Q."/>
            <person name="Liu Z.J."/>
            <person name="Xu Q."/>
        </authorList>
    </citation>
    <scope>NUCLEOTIDE SEQUENCE [LARGE SCALE GENOMIC DNA]</scope>
    <source>
        <strain evidence="6">GZMU011</strain>
    </source>
</reference>
<dbReference type="FunFam" id="1.25.40.10:FF:000242">
    <property type="entry name" value="Pentatricopeptide repeat-containing protein"/>
    <property type="match status" value="1"/>
</dbReference>
<evidence type="ECO:0000313" key="6">
    <source>
        <dbReference type="EMBL" id="KAL0919620.1"/>
    </source>
</evidence>
<dbReference type="InterPro" id="IPR018289">
    <property type="entry name" value="MULE_transposase_dom"/>
</dbReference>
<dbReference type="Pfam" id="PF13041">
    <property type="entry name" value="PPR_2"/>
    <property type="match status" value="1"/>
</dbReference>
<accession>A0ABD0V3Y1</accession>
<dbReference type="FunFam" id="1.25.40.10:FF:000427">
    <property type="entry name" value="Pentatricopeptide repeat-containing protein chloroplastic"/>
    <property type="match status" value="1"/>
</dbReference>
<dbReference type="InterPro" id="IPR000782">
    <property type="entry name" value="FAS1_domain"/>
</dbReference>
<name>A0ABD0V3Y1_DENTH</name>
<organism evidence="6 7">
    <name type="scientific">Dendrobium thyrsiflorum</name>
    <name type="common">Pinecone-like raceme dendrobium</name>
    <name type="synonym">Orchid</name>
    <dbReference type="NCBI Taxonomy" id="117978"/>
    <lineage>
        <taxon>Eukaryota</taxon>
        <taxon>Viridiplantae</taxon>
        <taxon>Streptophyta</taxon>
        <taxon>Embryophyta</taxon>
        <taxon>Tracheophyta</taxon>
        <taxon>Spermatophyta</taxon>
        <taxon>Magnoliopsida</taxon>
        <taxon>Liliopsida</taxon>
        <taxon>Asparagales</taxon>
        <taxon>Orchidaceae</taxon>
        <taxon>Epidendroideae</taxon>
        <taxon>Malaxideae</taxon>
        <taxon>Dendrobiinae</taxon>
        <taxon>Dendrobium</taxon>
    </lineage>
</organism>
<feature type="region of interest" description="Disordered" evidence="4">
    <location>
        <begin position="1021"/>
        <end position="1058"/>
    </location>
</feature>
<dbReference type="Pfam" id="PF10551">
    <property type="entry name" value="MULE"/>
    <property type="match status" value="1"/>
</dbReference>
<dbReference type="Pfam" id="PF01535">
    <property type="entry name" value="PPR"/>
    <property type="match status" value="2"/>
</dbReference>
<dbReference type="NCBIfam" id="TIGR00756">
    <property type="entry name" value="PPR"/>
    <property type="match status" value="3"/>
</dbReference>
<evidence type="ECO:0000259" key="5">
    <source>
        <dbReference type="PROSITE" id="PS50213"/>
    </source>
</evidence>
<dbReference type="InterPro" id="IPR011990">
    <property type="entry name" value="TPR-like_helical_dom_sf"/>
</dbReference>
<dbReference type="Pfam" id="PF14432">
    <property type="entry name" value="DYW_deaminase"/>
    <property type="match status" value="1"/>
</dbReference>
<sequence>MLPCPQFSITVQQPPSSPSPGRATEQQCLYLLQSTSSLPKLLQALAFLLKSGLHSNLLVLTRFAAAAGFHGPVATAAAAALLFSPSYSPLHLYDSFLLNTVLQSLSPSPLHPLSLFSLMLRLRLPPNHFTFPFLLKAIAALPSPLPAASLVHASALRFGLVGDSFVQNTLIHAYAAAGDVAALDLARKVFDETPKSSPVTFSAMIGGYILSGRSNDAVALFRQMQLTKTRPDDVTILTILSACVDLGALDLTEWIKSYMERVKIPKSLCLCNALVDALAKCGDVDSAMEVFDEMPERNIISWTSVIDGLAMHGRGVEAVRVFEDMKNAGVEPDAVAFIGVLKACSHGGLVSDGRRYFDSMTREFEIEPRIEHYGCMVDLFSRAGMVEEAMEFVLAMPIKPNPVIWRTLIAACRVYGRLELGEKVTKQLIKEEPLYGSNYVLLSNFYALNRRWEKKWEIRKSMEGQGMRKVPGFSSFELNGAIYEFVAGGEKLSQYQEIYEMVEEIAKKLKGAGYMPTTSEILLDIQEEDKEDALHWHSEKLAIAFALLKTPPGTRIRIVKNLRVCGDCHSATKFISKVYQREIVVRDRSRFHCFKDGVCSCKDFCSEVRTPHEKQPFINAAIRLPAHVGSADRNAVISRAINYNAAATTDSWILTVTIQPWRSKEKSSMECPHFSVLHFTPILLLIFIILPSAAPPAALAFNITALLAGHPDISSFAMLLESSSVAGDLVGRSSLTLLAVPNTFLIRSDALHYAGGDIADVLRYHVLLEYLSWSDLHRIPPTGKLVTTLYQTTGRAPNNLGAVNLTRDPINGVITARSPVPFFPSNATIISLVTTVPYNISVFTVNALLMPYGFDLAASETRPPAALNITQVLLDGRDFNVAASMLEASGVVEEFENDEHGAGITVFVPTDEAFAGLPATERLQSLPAERKAAVLKFHVLHSYYPLGSLESIVNPVQPTIATEDSQAGWFTLNISRVNGSVAIDTGIVQATITRTVYDQNPVAVFAVSNVLLPRQVFGKGAQNQQGGGSGSVTPSPEAAPPEYGKAPQTRLTTPPGIGNMVSMAGRRLGFRNFAIKIKASDKSRIIATCTYRGCPWRIHASLCLDGHSFEVRKLLSTHLCPGVNRVGNKQATSSWIAHEIKDTVKRNPDVTPKDIGNNLETTFGLSLPYMKIWRSRELAREQMFGSVDDNYKWVPTLRSELMSRNLGSHITYQCDKQNGSFKRFFVNFKVCIDGFLDGCRYLIGIDACHLKSKYLGVLLSANSLDGNNGLFNIAFTVAKSESKKSWEWFLMNLSQAFNVDIEHLAFISDMEKGLGEAIKSVFHSAEHRVCMRHLWKNLKKLFRCDDSHSLQKMVWTATNCYSPHEFTYKLQQIFNISP</sequence>
<dbReference type="PROSITE" id="PS51375">
    <property type="entry name" value="PPR"/>
    <property type="match status" value="3"/>
</dbReference>
<dbReference type="Proteomes" id="UP001552299">
    <property type="component" value="Unassembled WGS sequence"/>
</dbReference>
<dbReference type="FunFam" id="2.30.180.10:FF:000022">
    <property type="entry name" value="fasciclin-like arabinogalactan protein 4"/>
    <property type="match status" value="1"/>
</dbReference>
<dbReference type="InterPro" id="IPR032867">
    <property type="entry name" value="DYW_dom"/>
</dbReference>
<evidence type="ECO:0000256" key="4">
    <source>
        <dbReference type="SAM" id="MobiDB-lite"/>
    </source>
</evidence>
<feature type="repeat" description="PPR" evidence="3">
    <location>
        <begin position="267"/>
        <end position="297"/>
    </location>
</feature>
<comment type="similarity">
    <text evidence="1">Belongs to the fasciclin-like AGP family.</text>
</comment>
<dbReference type="Pfam" id="PF02469">
    <property type="entry name" value="Fasciclin"/>
    <property type="match status" value="1"/>
</dbReference>
<dbReference type="InterPro" id="IPR004332">
    <property type="entry name" value="Transposase_MuDR"/>
</dbReference>
<evidence type="ECO:0000256" key="1">
    <source>
        <dbReference type="ARBA" id="ARBA00007843"/>
    </source>
</evidence>
<dbReference type="PROSITE" id="PS50213">
    <property type="entry name" value="FAS1"/>
    <property type="match status" value="1"/>
</dbReference>
<dbReference type="PANTHER" id="PTHR47926:SF501">
    <property type="entry name" value="DYW DOMAIN-CONTAINING PROTEIN"/>
    <property type="match status" value="1"/>
</dbReference>
<feature type="repeat" description="PPR" evidence="3">
    <location>
        <begin position="197"/>
        <end position="231"/>
    </location>
</feature>
<dbReference type="InterPro" id="IPR046848">
    <property type="entry name" value="E_motif"/>
</dbReference>
<dbReference type="Gene3D" id="2.30.180.10">
    <property type="entry name" value="FAS1 domain"/>
    <property type="match status" value="1"/>
</dbReference>
<feature type="domain" description="FAS1" evidence="5">
    <location>
        <begin position="866"/>
        <end position="1011"/>
    </location>
</feature>
<dbReference type="Pfam" id="PF03108">
    <property type="entry name" value="DBD_Tnp_Mut"/>
    <property type="match status" value="1"/>
</dbReference>
<dbReference type="PANTHER" id="PTHR47926">
    <property type="entry name" value="PENTATRICOPEPTIDE REPEAT-CONTAINING PROTEIN"/>
    <property type="match status" value="1"/>
</dbReference>
<keyword evidence="7" id="KW-1185">Reference proteome</keyword>
<gene>
    <name evidence="6" type="ORF">M5K25_011729</name>
</gene>
<dbReference type="SUPFAM" id="SSF82153">
    <property type="entry name" value="FAS1 domain"/>
    <property type="match status" value="2"/>
</dbReference>